<proteinExistence type="predicted"/>
<dbReference type="AlphaFoldDB" id="A0AA85KIB7"/>
<keyword evidence="2" id="KW-1185">Reference proteome</keyword>
<accession>A0AA85KIB7</accession>
<name>A0AA85KIB7_TRIRE</name>
<evidence type="ECO:0000256" key="1">
    <source>
        <dbReference type="SAM" id="Phobius"/>
    </source>
</evidence>
<reference evidence="2" key="1">
    <citation type="submission" date="2022-06" db="EMBL/GenBank/DDBJ databases">
        <authorList>
            <person name="Berger JAMES D."/>
            <person name="Berger JAMES D."/>
        </authorList>
    </citation>
    <scope>NUCLEOTIDE SEQUENCE [LARGE SCALE GENOMIC DNA]</scope>
</reference>
<dbReference type="Proteomes" id="UP000050795">
    <property type="component" value="Unassembled WGS sequence"/>
</dbReference>
<organism evidence="2 3">
    <name type="scientific">Trichobilharzia regenti</name>
    <name type="common">Nasal bird schistosome</name>
    <dbReference type="NCBI Taxonomy" id="157069"/>
    <lineage>
        <taxon>Eukaryota</taxon>
        <taxon>Metazoa</taxon>
        <taxon>Spiralia</taxon>
        <taxon>Lophotrochozoa</taxon>
        <taxon>Platyhelminthes</taxon>
        <taxon>Trematoda</taxon>
        <taxon>Digenea</taxon>
        <taxon>Strigeidida</taxon>
        <taxon>Schistosomatoidea</taxon>
        <taxon>Schistosomatidae</taxon>
        <taxon>Trichobilharzia</taxon>
    </lineage>
</organism>
<keyword evidence="1" id="KW-1133">Transmembrane helix</keyword>
<evidence type="ECO:0000313" key="3">
    <source>
        <dbReference type="WBParaSite" id="TREG1_84660.1"/>
    </source>
</evidence>
<feature type="transmembrane region" description="Helical" evidence="1">
    <location>
        <begin position="16"/>
        <end position="46"/>
    </location>
</feature>
<protein>
    <submittedName>
        <fullName evidence="3">Uncharacterized protein</fullName>
    </submittedName>
</protein>
<evidence type="ECO:0000313" key="2">
    <source>
        <dbReference type="Proteomes" id="UP000050795"/>
    </source>
</evidence>
<dbReference type="WBParaSite" id="TREG1_84660.1">
    <property type="protein sequence ID" value="TREG1_84660.1"/>
    <property type="gene ID" value="TREG1_84660"/>
</dbReference>
<reference evidence="3" key="2">
    <citation type="submission" date="2023-11" db="UniProtKB">
        <authorList>
            <consortium name="WormBaseParasite"/>
        </authorList>
    </citation>
    <scope>IDENTIFICATION</scope>
</reference>
<sequence>MSPSGLLSECPIHLHFLLHICWLAIGSCFVCSHNSLLVILSGHLIFSIERRQLLIKVCSLLEIFFVTRQVSDPYRRTDFTFVLKIRRILLLMLSDEDFQIDFRLMNVFLAFPILDLTSSSAPPVVETMLPR</sequence>
<keyword evidence="1" id="KW-0812">Transmembrane</keyword>
<keyword evidence="1" id="KW-0472">Membrane</keyword>